<evidence type="ECO:0000313" key="2">
    <source>
        <dbReference type="Proteomes" id="UP000265443"/>
    </source>
</evidence>
<dbReference type="EMBL" id="QWKY01000068">
    <property type="protein sequence ID" value="RIH75703.1"/>
    <property type="molecule type" value="Genomic_DNA"/>
</dbReference>
<gene>
    <name evidence="1" type="ORF">Mhypo_02796</name>
</gene>
<accession>A0ABX9MK17</accession>
<name>A0ABX9MK17_9DEIN</name>
<organism evidence="1 2">
    <name type="scientific">Meiothermus hypogaeus</name>
    <dbReference type="NCBI Taxonomy" id="884155"/>
    <lineage>
        <taxon>Bacteria</taxon>
        <taxon>Thermotogati</taxon>
        <taxon>Deinococcota</taxon>
        <taxon>Deinococci</taxon>
        <taxon>Thermales</taxon>
        <taxon>Thermaceae</taxon>
        <taxon>Meiothermus</taxon>
    </lineage>
</organism>
<dbReference type="Proteomes" id="UP000265443">
    <property type="component" value="Unassembled WGS sequence"/>
</dbReference>
<proteinExistence type="predicted"/>
<protein>
    <recommendedName>
        <fullName evidence="3">Lipoprotein</fullName>
    </recommendedName>
</protein>
<keyword evidence="2" id="KW-1185">Reference proteome</keyword>
<evidence type="ECO:0000313" key="1">
    <source>
        <dbReference type="EMBL" id="RIH75703.1"/>
    </source>
</evidence>
<evidence type="ECO:0008006" key="3">
    <source>
        <dbReference type="Google" id="ProtNLM"/>
    </source>
</evidence>
<comment type="caution">
    <text evidence="1">The sequence shown here is derived from an EMBL/GenBank/DDBJ whole genome shotgun (WGS) entry which is preliminary data.</text>
</comment>
<reference evidence="1 2" key="1">
    <citation type="submission" date="2018-08" db="EMBL/GenBank/DDBJ databases">
        <title>Meiothermus hypogaeus DSM 23238 genome sequencing project.</title>
        <authorList>
            <person name="Da Costa M.S."/>
            <person name="Albuquerque L."/>
            <person name="Raposo P."/>
            <person name="Froufe H.J.C."/>
            <person name="Barroso C.S."/>
            <person name="Egas C."/>
        </authorList>
    </citation>
    <scope>NUCLEOTIDE SEQUENCE [LARGE SCALE GENOMIC DNA]</scope>
    <source>
        <strain evidence="1 2">DSM 23238</strain>
    </source>
</reference>
<sequence length="133" mass="15136">MLLWLLPLLLSACVFVRPEPTPPPPVRPVPAPQPAGFVLNARLGLPPYPGSVALKREERGGSSEAEFETRDPLEQVYAFFHNWLTSRGWVRIRLEYKSAATKVEAVYQRGAERFKLELDQQGRSGRYKLEIDF</sequence>